<dbReference type="AlphaFoldDB" id="A0A382UV26"/>
<feature type="region of interest" description="Disordered" evidence="1">
    <location>
        <begin position="1"/>
        <end position="32"/>
    </location>
</feature>
<organism evidence="2">
    <name type="scientific">marine metagenome</name>
    <dbReference type="NCBI Taxonomy" id="408172"/>
    <lineage>
        <taxon>unclassified sequences</taxon>
        <taxon>metagenomes</taxon>
        <taxon>ecological metagenomes</taxon>
    </lineage>
</organism>
<proteinExistence type="predicted"/>
<gene>
    <name evidence="2" type="ORF">METZ01_LOCUS390960</name>
</gene>
<name>A0A382UV26_9ZZZZ</name>
<reference evidence="2" key="1">
    <citation type="submission" date="2018-05" db="EMBL/GenBank/DDBJ databases">
        <authorList>
            <person name="Lanie J.A."/>
            <person name="Ng W.-L."/>
            <person name="Kazmierczak K.M."/>
            <person name="Andrzejewski T.M."/>
            <person name="Davidsen T.M."/>
            <person name="Wayne K.J."/>
            <person name="Tettelin H."/>
            <person name="Glass J.I."/>
            <person name="Rusch D."/>
            <person name="Podicherti R."/>
            <person name="Tsui H.-C.T."/>
            <person name="Winkler M.E."/>
        </authorList>
    </citation>
    <scope>NUCLEOTIDE SEQUENCE</scope>
</reference>
<sequence length="32" mass="3382">PRQHGARGVRTQGAGPVQQGQPLPSSPHNPRL</sequence>
<evidence type="ECO:0000313" key="2">
    <source>
        <dbReference type="EMBL" id="SVD38106.1"/>
    </source>
</evidence>
<accession>A0A382UV26</accession>
<evidence type="ECO:0000256" key="1">
    <source>
        <dbReference type="SAM" id="MobiDB-lite"/>
    </source>
</evidence>
<protein>
    <submittedName>
        <fullName evidence="2">Uncharacterized protein</fullName>
    </submittedName>
</protein>
<feature type="compositionally biased region" description="Polar residues" evidence="1">
    <location>
        <begin position="18"/>
        <end position="32"/>
    </location>
</feature>
<feature type="non-terminal residue" evidence="2">
    <location>
        <position position="32"/>
    </location>
</feature>
<dbReference type="EMBL" id="UINC01147028">
    <property type="protein sequence ID" value="SVD38106.1"/>
    <property type="molecule type" value="Genomic_DNA"/>
</dbReference>
<feature type="non-terminal residue" evidence="2">
    <location>
        <position position="1"/>
    </location>
</feature>